<dbReference type="Pfam" id="PF13561">
    <property type="entry name" value="adh_short_C2"/>
    <property type="match status" value="1"/>
</dbReference>
<evidence type="ECO:0000256" key="2">
    <source>
        <dbReference type="ARBA" id="ARBA00023002"/>
    </source>
</evidence>
<dbReference type="Proteomes" id="UP000282311">
    <property type="component" value="Unassembled WGS sequence"/>
</dbReference>
<dbReference type="PANTHER" id="PTHR43639">
    <property type="entry name" value="OXIDOREDUCTASE, SHORT-CHAIN DEHYDROGENASE/REDUCTASE FAMILY (AFU_ORTHOLOGUE AFUA_5G02870)"/>
    <property type="match status" value="1"/>
</dbReference>
<organism evidence="3 4">
    <name type="scientific">Paenibacillus ginsengarvi</name>
    <dbReference type="NCBI Taxonomy" id="400777"/>
    <lineage>
        <taxon>Bacteria</taxon>
        <taxon>Bacillati</taxon>
        <taxon>Bacillota</taxon>
        <taxon>Bacilli</taxon>
        <taxon>Bacillales</taxon>
        <taxon>Paenibacillaceae</taxon>
        <taxon>Paenibacillus</taxon>
    </lineage>
</organism>
<dbReference type="PRINTS" id="PR00080">
    <property type="entry name" value="SDRFAMILY"/>
</dbReference>
<dbReference type="NCBIfam" id="NF005559">
    <property type="entry name" value="PRK07231.1"/>
    <property type="match status" value="1"/>
</dbReference>
<dbReference type="EMBL" id="RBAH01000016">
    <property type="protein sequence ID" value="RKN79119.1"/>
    <property type="molecule type" value="Genomic_DNA"/>
</dbReference>
<proteinExistence type="inferred from homology"/>
<dbReference type="PRINTS" id="PR00081">
    <property type="entry name" value="GDHRDH"/>
</dbReference>
<gene>
    <name evidence="3" type="ORF">D7M11_20765</name>
</gene>
<evidence type="ECO:0000256" key="1">
    <source>
        <dbReference type="ARBA" id="ARBA00006484"/>
    </source>
</evidence>
<dbReference type="InterPro" id="IPR020904">
    <property type="entry name" value="Sc_DH/Rdtase_CS"/>
</dbReference>
<dbReference type="Gene3D" id="3.40.50.720">
    <property type="entry name" value="NAD(P)-binding Rossmann-like Domain"/>
    <property type="match status" value="1"/>
</dbReference>
<dbReference type="InterPro" id="IPR036291">
    <property type="entry name" value="NAD(P)-bd_dom_sf"/>
</dbReference>
<keyword evidence="4" id="KW-1185">Reference proteome</keyword>
<dbReference type="GO" id="GO:0008206">
    <property type="term" value="P:bile acid metabolic process"/>
    <property type="evidence" value="ECO:0007669"/>
    <property type="project" value="UniProtKB-ARBA"/>
</dbReference>
<dbReference type="InterPro" id="IPR002347">
    <property type="entry name" value="SDR_fam"/>
</dbReference>
<evidence type="ECO:0000313" key="4">
    <source>
        <dbReference type="Proteomes" id="UP000282311"/>
    </source>
</evidence>
<reference evidence="3 4" key="1">
    <citation type="journal article" date="2007" name="Int. J. Syst. Evol. Microbiol.">
        <title>Paenibacillus ginsengarvi sp. nov., isolated from soil from ginseng cultivation.</title>
        <authorList>
            <person name="Yoon M.H."/>
            <person name="Ten L.N."/>
            <person name="Im W.T."/>
        </authorList>
    </citation>
    <scope>NUCLEOTIDE SEQUENCE [LARGE SCALE GENOMIC DNA]</scope>
    <source>
        <strain evidence="3 4">KCTC 13059</strain>
    </source>
</reference>
<accession>A0A3B0C4P4</accession>
<name>A0A3B0C4P4_9BACL</name>
<dbReference type="CDD" id="cd05233">
    <property type="entry name" value="SDR_c"/>
    <property type="match status" value="1"/>
</dbReference>
<dbReference type="RefSeq" id="WP_120749174.1">
    <property type="nucleotide sequence ID" value="NZ_RBAH01000016.1"/>
</dbReference>
<protein>
    <submittedName>
        <fullName evidence="3">SDR family oxidoreductase</fullName>
    </submittedName>
</protein>
<dbReference type="OrthoDB" id="112317at2"/>
<dbReference type="AlphaFoldDB" id="A0A3B0C4P4"/>
<dbReference type="SUPFAM" id="SSF51735">
    <property type="entry name" value="NAD(P)-binding Rossmann-fold domains"/>
    <property type="match status" value="1"/>
</dbReference>
<evidence type="ECO:0000313" key="3">
    <source>
        <dbReference type="EMBL" id="RKN79119.1"/>
    </source>
</evidence>
<sequence>MKLAGKKVLITGSAQGIGQGIAEKFLQEGADLFLLDVKNEELRETAEALRGRSSSRIEYAVCDLSDLDAAAAAAEQAWTQMGGIDILINNAGIAFREPFAGISLSHWTKIMDVNVNSMFVLSQSIANRMIARGKGGSIVNMTSKNGLAGSSMLAHYNASKGAVVLLTQSMAVELAPQGIRVNAVAPGFIDTPLDRKLKQQDQSLNLTARTPMGRLGTIEEVANVFLFLASDDASYITGTTIAVDGGHLANASEL</sequence>
<dbReference type="FunFam" id="3.40.50.720:FF:000084">
    <property type="entry name" value="Short-chain dehydrogenase reductase"/>
    <property type="match status" value="1"/>
</dbReference>
<keyword evidence="2" id="KW-0560">Oxidoreductase</keyword>
<comment type="caution">
    <text evidence="3">The sequence shown here is derived from an EMBL/GenBank/DDBJ whole genome shotgun (WGS) entry which is preliminary data.</text>
</comment>
<comment type="similarity">
    <text evidence="1">Belongs to the short-chain dehydrogenases/reductases (SDR) family.</text>
</comment>
<dbReference type="PANTHER" id="PTHR43639:SF1">
    <property type="entry name" value="SHORT-CHAIN DEHYDROGENASE_REDUCTASE FAMILY PROTEIN"/>
    <property type="match status" value="1"/>
</dbReference>
<dbReference type="PROSITE" id="PS00061">
    <property type="entry name" value="ADH_SHORT"/>
    <property type="match status" value="1"/>
</dbReference>
<dbReference type="GO" id="GO:0016491">
    <property type="term" value="F:oxidoreductase activity"/>
    <property type="evidence" value="ECO:0007669"/>
    <property type="project" value="UniProtKB-KW"/>
</dbReference>